<gene>
    <name evidence="3" type="ORF">L0N08_08240</name>
</gene>
<keyword evidence="1" id="KW-0238">DNA-binding</keyword>
<proteinExistence type="predicted"/>
<dbReference type="Pfam" id="PF01381">
    <property type="entry name" value="HTH_3"/>
    <property type="match status" value="1"/>
</dbReference>
<dbReference type="RefSeq" id="WP_117560641.1">
    <property type="nucleotide sequence ID" value="NZ_JAJCID010000012.1"/>
</dbReference>
<dbReference type="SMART" id="SM00530">
    <property type="entry name" value="HTH_XRE"/>
    <property type="match status" value="1"/>
</dbReference>
<protein>
    <submittedName>
        <fullName evidence="3">Helix-turn-helix domain-containing protein</fullName>
    </submittedName>
</protein>
<dbReference type="PROSITE" id="PS50943">
    <property type="entry name" value="HTH_CROC1"/>
    <property type="match status" value="1"/>
</dbReference>
<dbReference type="InterPro" id="IPR001387">
    <property type="entry name" value="Cro/C1-type_HTH"/>
</dbReference>
<dbReference type="PANTHER" id="PTHR46558:SF11">
    <property type="entry name" value="HTH-TYPE TRANSCRIPTIONAL REGULATOR XRE"/>
    <property type="match status" value="1"/>
</dbReference>
<reference evidence="3" key="1">
    <citation type="submission" date="2022-01" db="EMBL/GenBank/DDBJ databases">
        <title>Collection of gut derived symbiotic bacterial strains cultured from healthy donors.</title>
        <authorList>
            <person name="Lin H."/>
            <person name="Kohout C."/>
            <person name="Waligurski E."/>
            <person name="Pamer E.G."/>
        </authorList>
    </citation>
    <scope>NUCLEOTIDE SEQUENCE</scope>
    <source>
        <strain evidence="3">DFI.6.55</strain>
    </source>
</reference>
<dbReference type="InterPro" id="IPR010982">
    <property type="entry name" value="Lambda_DNA-bd_dom_sf"/>
</dbReference>
<accession>A0AAW5BN37</accession>
<dbReference type="CDD" id="cd00093">
    <property type="entry name" value="HTH_XRE"/>
    <property type="match status" value="1"/>
</dbReference>
<feature type="domain" description="HTH cro/C1-type" evidence="2">
    <location>
        <begin position="6"/>
        <end position="60"/>
    </location>
</feature>
<dbReference type="Proteomes" id="UP001299608">
    <property type="component" value="Unassembled WGS sequence"/>
</dbReference>
<dbReference type="Gene3D" id="1.10.260.40">
    <property type="entry name" value="lambda repressor-like DNA-binding domains"/>
    <property type="match status" value="1"/>
</dbReference>
<name>A0AAW5BN37_9FIRM</name>
<dbReference type="PANTHER" id="PTHR46558">
    <property type="entry name" value="TRACRIPTIONAL REGULATORY PROTEIN-RELATED-RELATED"/>
    <property type="match status" value="1"/>
</dbReference>
<evidence type="ECO:0000259" key="2">
    <source>
        <dbReference type="PROSITE" id="PS50943"/>
    </source>
</evidence>
<dbReference type="SUPFAM" id="SSF47413">
    <property type="entry name" value="lambda repressor-like DNA-binding domains"/>
    <property type="match status" value="1"/>
</dbReference>
<evidence type="ECO:0000256" key="1">
    <source>
        <dbReference type="ARBA" id="ARBA00023125"/>
    </source>
</evidence>
<organism evidence="3 4">
    <name type="scientific">Enterocloster aldenensis</name>
    <dbReference type="NCBI Taxonomy" id="358742"/>
    <lineage>
        <taxon>Bacteria</taxon>
        <taxon>Bacillati</taxon>
        <taxon>Bacillota</taxon>
        <taxon>Clostridia</taxon>
        <taxon>Lachnospirales</taxon>
        <taxon>Lachnospiraceae</taxon>
        <taxon>Enterocloster</taxon>
    </lineage>
</organism>
<dbReference type="AlphaFoldDB" id="A0AAW5BN37"/>
<evidence type="ECO:0000313" key="4">
    <source>
        <dbReference type="Proteomes" id="UP001299608"/>
    </source>
</evidence>
<dbReference type="EMBL" id="JAKNGE010000008">
    <property type="protein sequence ID" value="MCG4745393.1"/>
    <property type="molecule type" value="Genomic_DNA"/>
</dbReference>
<sequence>MDVTRIKELRDREGMTQKDVAEMIGVSQSTYSTYENGINYLNAERLEKLANIYGVSVDYLLGRDSEFKGDTNEDK</sequence>
<dbReference type="GO" id="GO:0003677">
    <property type="term" value="F:DNA binding"/>
    <property type="evidence" value="ECO:0007669"/>
    <property type="project" value="UniProtKB-KW"/>
</dbReference>
<comment type="caution">
    <text evidence="3">The sequence shown here is derived from an EMBL/GenBank/DDBJ whole genome shotgun (WGS) entry which is preliminary data.</text>
</comment>
<evidence type="ECO:0000313" key="3">
    <source>
        <dbReference type="EMBL" id="MCG4745393.1"/>
    </source>
</evidence>